<dbReference type="InterPro" id="IPR012947">
    <property type="entry name" value="tRNA_SAD"/>
</dbReference>
<evidence type="ECO:0000259" key="11">
    <source>
        <dbReference type="PROSITE" id="PS50862"/>
    </source>
</evidence>
<evidence type="ECO:0000256" key="2">
    <source>
        <dbReference type="ARBA" id="ARBA00022490"/>
    </source>
</evidence>
<evidence type="ECO:0000256" key="4">
    <source>
        <dbReference type="ARBA" id="ARBA00022723"/>
    </source>
</evidence>
<gene>
    <name evidence="10 13" type="primary">thrS</name>
    <name evidence="13" type="ORF">KQI89_09265</name>
</gene>
<comment type="catalytic activity">
    <reaction evidence="9 10">
        <text>tRNA(Thr) + L-threonine + ATP = L-threonyl-tRNA(Thr) + AMP + diphosphate + H(+)</text>
        <dbReference type="Rhea" id="RHEA:24624"/>
        <dbReference type="Rhea" id="RHEA-COMP:9670"/>
        <dbReference type="Rhea" id="RHEA-COMP:9704"/>
        <dbReference type="ChEBI" id="CHEBI:15378"/>
        <dbReference type="ChEBI" id="CHEBI:30616"/>
        <dbReference type="ChEBI" id="CHEBI:33019"/>
        <dbReference type="ChEBI" id="CHEBI:57926"/>
        <dbReference type="ChEBI" id="CHEBI:78442"/>
        <dbReference type="ChEBI" id="CHEBI:78534"/>
        <dbReference type="ChEBI" id="CHEBI:456215"/>
        <dbReference type="EC" id="6.1.1.3"/>
    </reaction>
</comment>
<evidence type="ECO:0000256" key="5">
    <source>
        <dbReference type="ARBA" id="ARBA00022833"/>
    </source>
</evidence>
<evidence type="ECO:0000256" key="3">
    <source>
        <dbReference type="ARBA" id="ARBA00022555"/>
    </source>
</evidence>
<dbReference type="InterPro" id="IPR004095">
    <property type="entry name" value="TGS"/>
</dbReference>
<sequence>MVKVTLKDGKIIEVEKGTKVSDIAMKLSPALYKKALAAKVNGEKAELMTEINDDCTLEILSFDDEGGKWALRHTAAHILAQAVKRLYPEVKLAIGPAIDTGFYYDFEADFSFTPEILEKIEKEMQKIVKEDLHLERFELPREEAIEYVRKNGEDYKVELIQDLPEDSVISFYRQGEFVDLCRGPHVPSTKKVKAVKLLSLAGAYWRGDENKKMLQRIYGTAFSKQSELEEYLHMLEEAKKRDHRKLGKELGLFAIHDEGPGFPFFYPKGMVLRNLLEDFWREVHRKAGYDEIKTPIILSEALWHQSGHWDHYKENMYFTQIDGDDYAVKPMNCPGSILVFKDGMHSYRDLPLRLGELGLVHRHELSGALHGLMRVRCFTQDDAHIFMTKDQITDEVLAVVKLIDDFYKVFGFEYFVELSTRPEDSMGSDEDWESATNGLKGALEKAGLEYKINEGDGAFYGPKIDFHLRDCLGRTWQCGTIQLDFQMPERFDLSYIGPDGEKHRPVMIHRVVFGSIERFIGILIEHFAGAFPTWLAPIQVKVLPISEKFHDYAEEVAKKLKEKDIRVEADYRAEKIGYKIREARMERVPYLLIVGEKEAENNQVSVRSRKNGDEGALALDSVIERIEKEIKTRENYLVQA</sequence>
<keyword evidence="10" id="KW-0030">Aminoacyl-tRNA synthetase</keyword>
<comment type="caution">
    <text evidence="10">Lacks conserved residue(s) required for the propagation of feature annotation.</text>
</comment>
<feature type="domain" description="Aminoacyl-transfer RNA synthetases class-II family profile" evidence="11">
    <location>
        <begin position="266"/>
        <end position="532"/>
    </location>
</feature>
<dbReference type="GO" id="GO:0004829">
    <property type="term" value="F:threonine-tRNA ligase activity"/>
    <property type="evidence" value="ECO:0007669"/>
    <property type="project" value="UniProtKB-EC"/>
</dbReference>
<evidence type="ECO:0000256" key="10">
    <source>
        <dbReference type="HAMAP-Rule" id="MF_00184"/>
    </source>
</evidence>
<evidence type="ECO:0000259" key="12">
    <source>
        <dbReference type="PROSITE" id="PS51880"/>
    </source>
</evidence>
<dbReference type="CDD" id="cd00771">
    <property type="entry name" value="ThrRS_core"/>
    <property type="match status" value="1"/>
</dbReference>
<feature type="binding site" evidence="10">
    <location>
        <position position="333"/>
    </location>
    <ligand>
        <name>Zn(2+)</name>
        <dbReference type="ChEBI" id="CHEBI:29105"/>
        <note>catalytic</note>
    </ligand>
</feature>
<dbReference type="Pfam" id="PF03129">
    <property type="entry name" value="HGTP_anticodon"/>
    <property type="match status" value="1"/>
</dbReference>
<dbReference type="Pfam" id="PF07973">
    <property type="entry name" value="tRNA_SAD"/>
    <property type="match status" value="1"/>
</dbReference>
<dbReference type="Pfam" id="PF02824">
    <property type="entry name" value="TGS"/>
    <property type="match status" value="1"/>
</dbReference>
<dbReference type="Pfam" id="PF00587">
    <property type="entry name" value="tRNA-synt_2b"/>
    <property type="match status" value="1"/>
</dbReference>
<dbReference type="PANTHER" id="PTHR11451">
    <property type="entry name" value="THREONINE-TRNA LIGASE"/>
    <property type="match status" value="1"/>
</dbReference>
<organism evidence="13 14">
    <name type="scientific">Clostridium simiarum</name>
    <dbReference type="NCBI Taxonomy" id="2841506"/>
    <lineage>
        <taxon>Bacteria</taxon>
        <taxon>Bacillati</taxon>
        <taxon>Bacillota</taxon>
        <taxon>Clostridia</taxon>
        <taxon>Eubacteriales</taxon>
        <taxon>Clostridiaceae</taxon>
        <taxon>Clostridium</taxon>
    </lineage>
</organism>
<dbReference type="CDD" id="cd01667">
    <property type="entry name" value="TGS_ThrRS"/>
    <property type="match status" value="1"/>
</dbReference>
<dbReference type="NCBIfam" id="TIGR00418">
    <property type="entry name" value="thrS"/>
    <property type="match status" value="1"/>
</dbReference>
<dbReference type="EC" id="6.1.1.3" evidence="10"/>
<comment type="subcellular location">
    <subcellularLocation>
        <location evidence="10">Cytoplasm</location>
    </subcellularLocation>
</comment>
<name>A0ABS6F0Y8_9CLOT</name>
<keyword evidence="5 10" id="KW-0862">Zinc</keyword>
<comment type="caution">
    <text evidence="13">The sequence shown here is derived from an EMBL/GenBank/DDBJ whole genome shotgun (WGS) entry which is preliminary data.</text>
</comment>
<dbReference type="PANTHER" id="PTHR11451:SF44">
    <property type="entry name" value="THREONINE--TRNA LIGASE, CHLOROPLASTIC_MITOCHONDRIAL 2"/>
    <property type="match status" value="1"/>
</dbReference>
<dbReference type="InterPro" id="IPR033728">
    <property type="entry name" value="ThrRS_core"/>
</dbReference>
<reference evidence="13 14" key="1">
    <citation type="submission" date="2021-06" db="EMBL/GenBank/DDBJ databases">
        <authorList>
            <person name="Sun Q."/>
            <person name="Li D."/>
        </authorList>
    </citation>
    <scope>NUCLEOTIDE SEQUENCE [LARGE SCALE GENOMIC DNA]</scope>
    <source>
        <strain evidence="13 14">MSJ-4</strain>
    </source>
</reference>
<dbReference type="EMBL" id="JAHLQL010000002">
    <property type="protein sequence ID" value="MBU5591956.1"/>
    <property type="molecule type" value="Genomic_DNA"/>
</dbReference>
<dbReference type="RefSeq" id="WP_216456861.1">
    <property type="nucleotide sequence ID" value="NZ_JAHLQL010000002.1"/>
</dbReference>
<keyword evidence="14" id="KW-1185">Reference proteome</keyword>
<dbReference type="PROSITE" id="PS50862">
    <property type="entry name" value="AA_TRNA_LIGASE_II"/>
    <property type="match status" value="1"/>
</dbReference>
<dbReference type="Proteomes" id="UP000736583">
    <property type="component" value="Unassembled WGS sequence"/>
</dbReference>
<evidence type="ECO:0000313" key="13">
    <source>
        <dbReference type="EMBL" id="MBU5591956.1"/>
    </source>
</evidence>
<evidence type="ECO:0000256" key="1">
    <source>
        <dbReference type="ARBA" id="ARBA00008226"/>
    </source>
</evidence>
<dbReference type="SMART" id="SM00863">
    <property type="entry name" value="tRNA_SAD"/>
    <property type="match status" value="1"/>
</dbReference>
<keyword evidence="10" id="KW-0547">Nucleotide-binding</keyword>
<feature type="binding site" evidence="10">
    <location>
        <position position="384"/>
    </location>
    <ligand>
        <name>Zn(2+)</name>
        <dbReference type="ChEBI" id="CHEBI:29105"/>
        <note>catalytic</note>
    </ligand>
</feature>
<keyword evidence="8 10" id="KW-0648">Protein biosynthesis</keyword>
<keyword evidence="3 10" id="KW-0820">tRNA-binding</keyword>
<evidence type="ECO:0000256" key="9">
    <source>
        <dbReference type="ARBA" id="ARBA00049515"/>
    </source>
</evidence>
<keyword evidence="6 10" id="KW-0067">ATP-binding</keyword>
<keyword evidence="2 10" id="KW-0963">Cytoplasm</keyword>
<dbReference type="InterPro" id="IPR004154">
    <property type="entry name" value="Anticodon-bd"/>
</dbReference>
<feature type="domain" description="TGS" evidence="12">
    <location>
        <begin position="1"/>
        <end position="61"/>
    </location>
</feature>
<comment type="cofactor">
    <cofactor evidence="10">
        <name>Zn(2+)</name>
        <dbReference type="ChEBI" id="CHEBI:29105"/>
    </cofactor>
    <text evidence="10">Binds 1 zinc ion per subunit.</text>
</comment>
<evidence type="ECO:0000313" key="14">
    <source>
        <dbReference type="Proteomes" id="UP000736583"/>
    </source>
</evidence>
<dbReference type="InterPro" id="IPR002320">
    <property type="entry name" value="Thr-tRNA-ligase_IIa"/>
</dbReference>
<accession>A0ABS6F0Y8</accession>
<keyword evidence="7 10" id="KW-0694">RNA-binding</keyword>
<proteinExistence type="inferred from homology"/>
<comment type="subunit">
    <text evidence="10">Homodimer.</text>
</comment>
<evidence type="ECO:0000256" key="6">
    <source>
        <dbReference type="ARBA" id="ARBA00022840"/>
    </source>
</evidence>
<protein>
    <recommendedName>
        <fullName evidence="10">Threonine--tRNA ligase</fullName>
        <ecNumber evidence="10">6.1.1.3</ecNumber>
    </recommendedName>
    <alternativeName>
        <fullName evidence="10">Threonyl-tRNA synthetase</fullName>
        <shortName evidence="10">ThrRS</shortName>
    </alternativeName>
</protein>
<keyword evidence="10 13" id="KW-0436">Ligase</keyword>
<dbReference type="InterPro" id="IPR006195">
    <property type="entry name" value="aa-tRNA-synth_II"/>
</dbReference>
<comment type="similarity">
    <text evidence="1 10">Belongs to the class-II aminoacyl-tRNA synthetase family.</text>
</comment>
<dbReference type="InterPro" id="IPR047246">
    <property type="entry name" value="ThrRS_anticodon"/>
</dbReference>
<dbReference type="HAMAP" id="MF_00184">
    <property type="entry name" value="Thr_tRNA_synth"/>
    <property type="match status" value="1"/>
</dbReference>
<dbReference type="InterPro" id="IPR002314">
    <property type="entry name" value="aa-tRNA-synt_IIb"/>
</dbReference>
<evidence type="ECO:0000256" key="8">
    <source>
        <dbReference type="ARBA" id="ARBA00022917"/>
    </source>
</evidence>
<feature type="binding site" evidence="10">
    <location>
        <position position="509"/>
    </location>
    <ligand>
        <name>Zn(2+)</name>
        <dbReference type="ChEBI" id="CHEBI:29105"/>
        <note>catalytic</note>
    </ligand>
</feature>
<dbReference type="PROSITE" id="PS51880">
    <property type="entry name" value="TGS"/>
    <property type="match status" value="1"/>
</dbReference>
<dbReference type="CDD" id="cd00860">
    <property type="entry name" value="ThrRS_anticodon"/>
    <property type="match status" value="1"/>
</dbReference>
<evidence type="ECO:0000256" key="7">
    <source>
        <dbReference type="ARBA" id="ARBA00022884"/>
    </source>
</evidence>
<keyword evidence="4 10" id="KW-0479">Metal-binding</keyword>